<keyword evidence="1" id="KW-1133">Transmembrane helix</keyword>
<proteinExistence type="predicted"/>
<reference evidence="2 3" key="1">
    <citation type="submission" date="2019-01" db="EMBL/GenBank/DDBJ databases">
        <title>Agromyces.</title>
        <authorList>
            <person name="Li J."/>
        </authorList>
    </citation>
    <scope>NUCLEOTIDE SEQUENCE [LARGE SCALE GENOMIC DNA]</scope>
    <source>
        <strain evidence="2 3">DSM 15934</strain>
    </source>
</reference>
<keyword evidence="3" id="KW-1185">Reference proteome</keyword>
<feature type="transmembrane region" description="Helical" evidence="1">
    <location>
        <begin position="35"/>
        <end position="56"/>
    </location>
</feature>
<dbReference type="Proteomes" id="UP000293865">
    <property type="component" value="Unassembled WGS sequence"/>
</dbReference>
<organism evidence="2 3">
    <name type="scientific">Agromyces albus</name>
    <dbReference type="NCBI Taxonomy" id="205332"/>
    <lineage>
        <taxon>Bacteria</taxon>
        <taxon>Bacillati</taxon>
        <taxon>Actinomycetota</taxon>
        <taxon>Actinomycetes</taxon>
        <taxon>Micrococcales</taxon>
        <taxon>Microbacteriaceae</taxon>
        <taxon>Agromyces</taxon>
    </lineage>
</organism>
<dbReference type="RefSeq" id="WP_129520166.1">
    <property type="nucleotide sequence ID" value="NZ_SDPN01000009.1"/>
</dbReference>
<accession>A0A4Q2L2V6</accession>
<name>A0A4Q2L2V6_9MICO</name>
<dbReference type="AlphaFoldDB" id="A0A4Q2L2V6"/>
<evidence type="ECO:0000313" key="3">
    <source>
        <dbReference type="Proteomes" id="UP000293865"/>
    </source>
</evidence>
<keyword evidence="1" id="KW-0812">Transmembrane</keyword>
<gene>
    <name evidence="2" type="ORF">ESP51_06930</name>
</gene>
<dbReference type="EMBL" id="SDPN01000009">
    <property type="protein sequence ID" value="RXZ71859.1"/>
    <property type="molecule type" value="Genomic_DNA"/>
</dbReference>
<dbReference type="OrthoDB" id="5006466at2"/>
<keyword evidence="1" id="KW-0472">Membrane</keyword>
<evidence type="ECO:0000256" key="1">
    <source>
        <dbReference type="SAM" id="Phobius"/>
    </source>
</evidence>
<evidence type="ECO:0000313" key="2">
    <source>
        <dbReference type="EMBL" id="RXZ71859.1"/>
    </source>
</evidence>
<protein>
    <submittedName>
        <fullName evidence="2">Uncharacterized protein</fullName>
    </submittedName>
</protein>
<comment type="caution">
    <text evidence="2">The sequence shown here is derived from an EMBL/GenBank/DDBJ whole genome shotgun (WGS) entry which is preliminary data.</text>
</comment>
<sequence>MLLGIPLGIGSMAMVFVRAFGPLGNGWDDVLGFLPFLAGPVAAALLVGVAYGEFALARRRRLTRDHADAVVFTAEMTPALKKYLQLDPSRFPSAERVGKTPHFFTAVASSDGISLWYGPASRPIEFWQIDWASILDVRPEVVRLQYKTVHCLQLHTGAADGALQLSPFPERGIAVSWNRASVEQLADSLNELRRAALRR</sequence>